<evidence type="ECO:0000256" key="1">
    <source>
        <dbReference type="ARBA" id="ARBA00007154"/>
    </source>
</evidence>
<feature type="active site" description="5-glutamyl coenzyme A thioester intermediate" evidence="4">
    <location>
        <position position="324"/>
    </location>
</feature>
<keyword evidence="6" id="KW-1185">Reference proteome</keyword>
<dbReference type="InterPro" id="IPR004165">
    <property type="entry name" value="CoA_trans_fam_I"/>
</dbReference>
<organism evidence="5 6">
    <name type="scientific">Desulfosporosinus metallidurans</name>
    <dbReference type="NCBI Taxonomy" id="1888891"/>
    <lineage>
        <taxon>Bacteria</taxon>
        <taxon>Bacillati</taxon>
        <taxon>Bacillota</taxon>
        <taxon>Clostridia</taxon>
        <taxon>Eubacteriales</taxon>
        <taxon>Desulfitobacteriaceae</taxon>
        <taxon>Desulfosporosinus</taxon>
    </lineage>
</organism>
<dbReference type="Gene3D" id="3.40.1080.10">
    <property type="entry name" value="Glutaconate Coenzyme A-transferase"/>
    <property type="match status" value="2"/>
</dbReference>
<dbReference type="STRING" id="1888891.DSOL_1575"/>
<evidence type="ECO:0000256" key="4">
    <source>
        <dbReference type="PIRSR" id="PIRSR000858-1"/>
    </source>
</evidence>
<dbReference type="InterPro" id="IPR037171">
    <property type="entry name" value="NagB/RpiA_transferase-like"/>
</dbReference>
<accession>A0A1Q8QYW4</accession>
<protein>
    <submittedName>
        <fullName evidence="5">Acetyl-CoA:acetoacetyl-CoA transferase, alpha subunit</fullName>
    </submittedName>
</protein>
<dbReference type="SMART" id="SM00882">
    <property type="entry name" value="CoA_trans"/>
    <property type="match status" value="2"/>
</dbReference>
<keyword evidence="2 3" id="KW-0808">Transferase</keyword>
<comment type="similarity">
    <text evidence="1 3">Belongs to the 3-oxoacid CoA-transferase family.</text>
</comment>
<dbReference type="PIRSF" id="PIRSF000858">
    <property type="entry name" value="SCOT-t"/>
    <property type="match status" value="1"/>
</dbReference>
<gene>
    <name evidence="5" type="ORF">DSOL_1575</name>
</gene>
<dbReference type="RefSeq" id="WP_075364271.1">
    <property type="nucleotide sequence ID" value="NZ_MLBF01000008.1"/>
</dbReference>
<dbReference type="GO" id="GO:0046952">
    <property type="term" value="P:ketone body catabolic process"/>
    <property type="evidence" value="ECO:0007669"/>
    <property type="project" value="InterPro"/>
</dbReference>
<dbReference type="EMBL" id="MLBF01000008">
    <property type="protein sequence ID" value="OLN32537.1"/>
    <property type="molecule type" value="Genomic_DNA"/>
</dbReference>
<sequence length="526" mass="56926">MKKAILTADEAMALINDESMVAIDGFVSIGHPEELTTALEKRFLATGHPENISLVYAAGQGDSKDRGMNHLGHEGLVKRVVGGHWNLAPKLGKMAVENKIEAYNFPQGVITHLFRDIAAGKPGTLTHIGLETFVDPRRDGGKLNQITQEDLVELIRLKGKDYLLYHSFPIDVALLRGTSADEDGNISMEREALTLEGLSIAQAVKNSGGLVIVQVERVVQAGSIKARDVKIPGILVDAVVISSRAEYHMQSFGEQYNPSYSGEIRFPLTELKAIPLDERKIIARRAFKEVNSGAIVNLGIGVPEGVASVAAEEGVLDQFVLTVESGPIGGVPAGGASFGASFNPDCIVDQPYQFDFYDGGGLDVAILGMAQMDQEGNVNVSRFGSRIAGAGGFINISQTAKKVIFCGTFTANGLEVEVKDGKLEILKEGKISKLIQEVEHITFSGNYARKKGQKVLFITERAVFSLGEQGLVLEEIAPGIDLEKDILARMDFKPIISETLNTMDPSLFYPDLMQKGREVNERCVAK</sequence>
<dbReference type="AlphaFoldDB" id="A0A1Q8QYW4"/>
<dbReference type="Pfam" id="PF01144">
    <property type="entry name" value="CoA_trans"/>
    <property type="match status" value="1"/>
</dbReference>
<dbReference type="PANTHER" id="PTHR43293:SF1">
    <property type="entry name" value="ACETATE COA-TRANSFERASE YDIF"/>
    <property type="match status" value="1"/>
</dbReference>
<evidence type="ECO:0000313" key="5">
    <source>
        <dbReference type="EMBL" id="OLN32537.1"/>
    </source>
</evidence>
<dbReference type="GO" id="GO:0008410">
    <property type="term" value="F:CoA-transferase activity"/>
    <property type="evidence" value="ECO:0007669"/>
    <property type="project" value="InterPro"/>
</dbReference>
<dbReference type="SUPFAM" id="SSF100950">
    <property type="entry name" value="NagB/RpiA/CoA transferase-like"/>
    <property type="match status" value="2"/>
</dbReference>
<evidence type="ECO:0000313" key="6">
    <source>
        <dbReference type="Proteomes" id="UP000186102"/>
    </source>
</evidence>
<name>A0A1Q8QYW4_9FIRM</name>
<reference evidence="5 6" key="1">
    <citation type="submission" date="2016-09" db="EMBL/GenBank/DDBJ databases">
        <title>Complete genome of Desulfosporosinus sp. OL.</title>
        <authorList>
            <person name="Mardanov A."/>
            <person name="Beletsky A."/>
            <person name="Panova A."/>
            <person name="Karnachuk O."/>
            <person name="Ravin N."/>
        </authorList>
    </citation>
    <scope>NUCLEOTIDE SEQUENCE [LARGE SCALE GENOMIC DNA]</scope>
    <source>
        <strain evidence="5 6">OL</strain>
    </source>
</reference>
<evidence type="ECO:0000256" key="3">
    <source>
        <dbReference type="PIRNR" id="PIRNR000858"/>
    </source>
</evidence>
<proteinExistence type="inferred from homology"/>
<evidence type="ECO:0000256" key="2">
    <source>
        <dbReference type="ARBA" id="ARBA00022679"/>
    </source>
</evidence>
<dbReference type="OrthoDB" id="9805230at2"/>
<dbReference type="Proteomes" id="UP000186102">
    <property type="component" value="Unassembled WGS sequence"/>
</dbReference>
<dbReference type="PANTHER" id="PTHR43293">
    <property type="entry name" value="ACETATE COA-TRANSFERASE YDIF"/>
    <property type="match status" value="1"/>
</dbReference>
<dbReference type="InterPro" id="IPR014388">
    <property type="entry name" value="3-oxoacid_CoA-transferase"/>
</dbReference>
<comment type="caution">
    <text evidence="5">The sequence shown here is derived from an EMBL/GenBank/DDBJ whole genome shotgun (WGS) entry which is preliminary data.</text>
</comment>